<keyword evidence="3" id="KW-1185">Reference proteome</keyword>
<dbReference type="AlphaFoldDB" id="A0A2P9AM54"/>
<accession>A0A2P9AM54</accession>
<proteinExistence type="predicted"/>
<feature type="region of interest" description="Disordered" evidence="1">
    <location>
        <begin position="53"/>
        <end position="103"/>
    </location>
</feature>
<evidence type="ECO:0000256" key="1">
    <source>
        <dbReference type="SAM" id="MobiDB-lite"/>
    </source>
</evidence>
<feature type="compositionally biased region" description="Polar residues" evidence="1">
    <location>
        <begin position="76"/>
        <end position="87"/>
    </location>
</feature>
<reference evidence="3" key="1">
    <citation type="submission" date="2016-12" db="EMBL/GenBank/DDBJ databases">
        <authorList>
            <person name="Brunel B."/>
        </authorList>
    </citation>
    <scope>NUCLEOTIDE SEQUENCE [LARGE SCALE GENOMIC DNA]</scope>
</reference>
<organism evidence="2 3">
    <name type="scientific">Mesorhizobium delmotii</name>
    <dbReference type="NCBI Taxonomy" id="1631247"/>
    <lineage>
        <taxon>Bacteria</taxon>
        <taxon>Pseudomonadati</taxon>
        <taxon>Pseudomonadota</taxon>
        <taxon>Alphaproteobacteria</taxon>
        <taxon>Hyphomicrobiales</taxon>
        <taxon>Phyllobacteriaceae</taxon>
        <taxon>Mesorhizobium</taxon>
    </lineage>
</organism>
<evidence type="ECO:0000313" key="3">
    <source>
        <dbReference type="Proteomes" id="UP000245698"/>
    </source>
</evidence>
<evidence type="ECO:0000313" key="2">
    <source>
        <dbReference type="EMBL" id="SJM32223.1"/>
    </source>
</evidence>
<gene>
    <name evidence="2" type="ORF">BQ8482_250108</name>
</gene>
<dbReference type="EMBL" id="FUIG01000032">
    <property type="protein sequence ID" value="SJM32223.1"/>
    <property type="molecule type" value="Genomic_DNA"/>
</dbReference>
<name>A0A2P9AM54_9HYPH</name>
<sequence length="103" mass="11068">MPVETSSRQRENLVPAPVASCWSCEAADLQRLAALHLSESGLPELEHSEVLPASEIRGLHKGSGTFRPIERPGGSRRTTSARPQVSSDAWLAVGTAGQSHRRS</sequence>
<protein>
    <submittedName>
        <fullName evidence="2">Uncharacterized protein</fullName>
    </submittedName>
</protein>
<dbReference type="Proteomes" id="UP000245698">
    <property type="component" value="Unassembled WGS sequence"/>
</dbReference>